<accession>A0A086KBP9</accession>
<dbReference type="GO" id="GO:1902387">
    <property type="term" value="F:ceramide 1-phosphate binding"/>
    <property type="evidence" value="ECO:0007669"/>
    <property type="project" value="TreeGrafter"/>
</dbReference>
<comment type="caution">
    <text evidence="3">The sequence shown here is derived from an EMBL/GenBank/DDBJ whole genome shotgun (WGS) entry which is preliminary data.</text>
</comment>
<dbReference type="InterPro" id="IPR014830">
    <property type="entry name" value="Glycolipid_transfer_prot_dom"/>
</dbReference>
<sequence>MSTAATESDLDPTKGEGLFVTLTSGFSKARSPDGRILCEPLADVAQTIIPVYDTLFGAGMVANVLKKDLKNSSSKLKEAAQRELAAEPNAGPVTVDMLISYEIKKDGVAYLRKDANNGVKNLLWMKRALDFIVGFLENATFKMKDKTAKECATEVYQCVLKPYHGFMVSHIVSLAFNLCPSREDLCKKLDFENDAMIETRVRALSKVCRPLLDEISDMLEKAGCNFPDKA</sequence>
<dbReference type="PANTHER" id="PTHR10219:SF25">
    <property type="entry name" value="PLECKSTRIN HOMOLOGY DOMAIN-CONTAINING FAMILY A MEMBER 8"/>
    <property type="match status" value="1"/>
</dbReference>
<dbReference type="InterPro" id="IPR036497">
    <property type="entry name" value="GLTP_sf"/>
</dbReference>
<dbReference type="SMR" id="A0A086KBP9"/>
<dbReference type="OrthoDB" id="205255at2759"/>
<dbReference type="SUPFAM" id="SSF110004">
    <property type="entry name" value="Glycolipid transfer protein, GLTP"/>
    <property type="match status" value="1"/>
</dbReference>
<dbReference type="Proteomes" id="UP000028837">
    <property type="component" value="Unassembled WGS sequence"/>
</dbReference>
<dbReference type="AlphaFoldDB" id="A0A086KBP9"/>
<dbReference type="Pfam" id="PF08718">
    <property type="entry name" value="GLTP"/>
    <property type="match status" value="1"/>
</dbReference>
<reference evidence="3 4" key="1">
    <citation type="submission" date="2014-02" db="EMBL/GenBank/DDBJ databases">
        <authorList>
            <person name="Sibley D."/>
            <person name="Venepally P."/>
            <person name="Karamycheva S."/>
            <person name="Hadjithomas M."/>
            <person name="Khan A."/>
            <person name="Brunk B."/>
            <person name="Roos D."/>
            <person name="Caler E."/>
            <person name="Lorenzi H."/>
        </authorList>
    </citation>
    <scope>NUCLEOTIDE SEQUENCE [LARGE SCALE GENOMIC DNA]</scope>
    <source>
        <strain evidence="3 4">GAB2-2007-GAL-DOM2</strain>
    </source>
</reference>
<evidence type="ECO:0000259" key="2">
    <source>
        <dbReference type="Pfam" id="PF08718"/>
    </source>
</evidence>
<evidence type="ECO:0000313" key="3">
    <source>
        <dbReference type="EMBL" id="KFG41817.1"/>
    </source>
</evidence>
<organism evidence="3 4">
    <name type="scientific">Toxoplasma gondii GAB2-2007-GAL-DOM2</name>
    <dbReference type="NCBI Taxonomy" id="1130820"/>
    <lineage>
        <taxon>Eukaryota</taxon>
        <taxon>Sar</taxon>
        <taxon>Alveolata</taxon>
        <taxon>Apicomplexa</taxon>
        <taxon>Conoidasida</taxon>
        <taxon>Coccidia</taxon>
        <taxon>Eucoccidiorida</taxon>
        <taxon>Eimeriorina</taxon>
        <taxon>Sarcocystidae</taxon>
        <taxon>Toxoplasma</taxon>
    </lineage>
</organism>
<keyword evidence="1" id="KW-0813">Transport</keyword>
<evidence type="ECO:0000313" key="4">
    <source>
        <dbReference type="Proteomes" id="UP000028837"/>
    </source>
</evidence>
<proteinExistence type="predicted"/>
<dbReference type="PANTHER" id="PTHR10219">
    <property type="entry name" value="GLYCOLIPID TRANSFER PROTEIN-RELATED"/>
    <property type="match status" value="1"/>
</dbReference>
<name>A0A086KBP9_TOXGO</name>
<dbReference type="EMBL" id="AHZU02000655">
    <property type="protein sequence ID" value="KFG41817.1"/>
    <property type="molecule type" value="Genomic_DNA"/>
</dbReference>
<dbReference type="GO" id="GO:1902388">
    <property type="term" value="F:ceramide 1-phosphate transfer activity"/>
    <property type="evidence" value="ECO:0007669"/>
    <property type="project" value="TreeGrafter"/>
</dbReference>
<gene>
    <name evidence="3" type="ORF">TGDOM2_223110</name>
</gene>
<dbReference type="GO" id="GO:0005829">
    <property type="term" value="C:cytosol"/>
    <property type="evidence" value="ECO:0007669"/>
    <property type="project" value="TreeGrafter"/>
</dbReference>
<dbReference type="VEuPathDB" id="ToxoDB:TGDOM2_223110"/>
<evidence type="ECO:0000256" key="1">
    <source>
        <dbReference type="ARBA" id="ARBA00022448"/>
    </source>
</evidence>
<dbReference type="GO" id="GO:0016020">
    <property type="term" value="C:membrane"/>
    <property type="evidence" value="ECO:0007669"/>
    <property type="project" value="TreeGrafter"/>
</dbReference>
<feature type="domain" description="Glycolipid transfer protein" evidence="2">
    <location>
        <begin position="38"/>
        <end position="189"/>
    </location>
</feature>
<protein>
    <submittedName>
        <fullName evidence="3">Glycolipid transfer protein GLTP</fullName>
    </submittedName>
</protein>
<dbReference type="Gene3D" id="1.10.3520.10">
    <property type="entry name" value="Glycolipid transfer protein"/>
    <property type="match status" value="1"/>
</dbReference>